<dbReference type="Gene3D" id="3.60.40.10">
    <property type="entry name" value="PPM-type phosphatase domain"/>
    <property type="match status" value="1"/>
</dbReference>
<dbReference type="SMART" id="SM00331">
    <property type="entry name" value="PP2C_SIG"/>
    <property type="match status" value="1"/>
</dbReference>
<dbReference type="EC" id="3.1.3.3" evidence="3"/>
<accession>A0A5B9WFC1</accession>
<dbReference type="SUPFAM" id="SSF81606">
    <property type="entry name" value="PP2C-like"/>
    <property type="match status" value="1"/>
</dbReference>
<evidence type="ECO:0000313" key="3">
    <source>
        <dbReference type="EMBL" id="QEH38934.1"/>
    </source>
</evidence>
<dbReference type="PANTHER" id="PTHR43156:SF2">
    <property type="entry name" value="STAGE II SPORULATION PROTEIN E"/>
    <property type="match status" value="1"/>
</dbReference>
<evidence type="ECO:0000259" key="2">
    <source>
        <dbReference type="SMART" id="SM00331"/>
    </source>
</evidence>
<keyword evidence="4" id="KW-1185">Reference proteome</keyword>
<protein>
    <submittedName>
        <fullName evidence="3">Phosphoserine phosphatase RsbU</fullName>
        <ecNumber evidence="3">3.1.3.3</ecNumber>
    </submittedName>
</protein>
<dbReference type="RefSeq" id="WP_246196321.1">
    <property type="nucleotide sequence ID" value="NZ_CP042997.1"/>
</dbReference>
<reference evidence="3 4" key="1">
    <citation type="submission" date="2019-08" db="EMBL/GenBank/DDBJ databases">
        <title>Deep-cultivation of Planctomycetes and their phenomic and genomic characterization uncovers novel biology.</title>
        <authorList>
            <person name="Wiegand S."/>
            <person name="Jogler M."/>
            <person name="Boedeker C."/>
            <person name="Pinto D."/>
            <person name="Vollmers J."/>
            <person name="Rivas-Marin E."/>
            <person name="Kohn T."/>
            <person name="Peeters S.H."/>
            <person name="Heuer A."/>
            <person name="Rast P."/>
            <person name="Oberbeckmann S."/>
            <person name="Bunk B."/>
            <person name="Jeske O."/>
            <person name="Meyerdierks A."/>
            <person name="Storesund J.E."/>
            <person name="Kallscheuer N."/>
            <person name="Luecker S."/>
            <person name="Lage O.M."/>
            <person name="Pohl T."/>
            <person name="Merkel B.J."/>
            <person name="Hornburger P."/>
            <person name="Mueller R.-W."/>
            <person name="Bruemmer F."/>
            <person name="Labrenz M."/>
            <person name="Spormann A.M."/>
            <person name="Op den Camp H."/>
            <person name="Overmann J."/>
            <person name="Amann R."/>
            <person name="Jetten M.S.M."/>
            <person name="Mascher T."/>
            <person name="Medema M.H."/>
            <person name="Devos D.P."/>
            <person name="Kaster A.-K."/>
            <person name="Ovreas L."/>
            <person name="Rohde M."/>
            <person name="Galperin M.Y."/>
            <person name="Jogler C."/>
        </authorList>
    </citation>
    <scope>NUCLEOTIDE SEQUENCE [LARGE SCALE GENOMIC DNA]</scope>
    <source>
        <strain evidence="3 4">OJF2</strain>
    </source>
</reference>
<dbReference type="KEGG" id="agv:OJF2_75440"/>
<organism evidence="3 4">
    <name type="scientific">Aquisphaera giovannonii</name>
    <dbReference type="NCBI Taxonomy" id="406548"/>
    <lineage>
        <taxon>Bacteria</taxon>
        <taxon>Pseudomonadati</taxon>
        <taxon>Planctomycetota</taxon>
        <taxon>Planctomycetia</taxon>
        <taxon>Isosphaerales</taxon>
        <taxon>Isosphaeraceae</taxon>
        <taxon>Aquisphaera</taxon>
    </lineage>
</organism>
<dbReference type="InterPro" id="IPR001932">
    <property type="entry name" value="PPM-type_phosphatase-like_dom"/>
</dbReference>
<dbReference type="InterPro" id="IPR036457">
    <property type="entry name" value="PPM-type-like_dom_sf"/>
</dbReference>
<dbReference type="GO" id="GO:0016791">
    <property type="term" value="F:phosphatase activity"/>
    <property type="evidence" value="ECO:0007669"/>
    <property type="project" value="TreeGrafter"/>
</dbReference>
<keyword evidence="1 3" id="KW-0378">Hydrolase</keyword>
<evidence type="ECO:0000256" key="1">
    <source>
        <dbReference type="ARBA" id="ARBA00022801"/>
    </source>
</evidence>
<sequence length="447" mass="49742">MSGTMILGADELDPAARAQVDRIAKGDWQTRLAAITEMMREMSLQEDPQDMVRDYGARVRAMLPGDLWLSLSRRGLEFPRYRITRSSTWSEVIDPWKQKDRLPLLEGGLLAELIYADEPRLINDAAGLISPDDPAFEYLEGVRSLMAMPHFQKGDGLNMVVNMSKRPNAYDPEQFPDRFWISSLFGRATQSLVLSKELKEAYEIVDRELKVVADIQRSLLPQTLPNIPGLELAAHYQTSQWAGGDYYDFFELPDGRWGFLIADVSGHGTPAAVMMAILHSLAHGVPGHPEPPSALLEHVNRRLAARYTTSNEVFVTAFYGIYDPATRVFAYSCAGHNPPQLKRCSQGKVDTLEEVGGPPLGVFDDLTYDRAEVTLRPGDVLVLYTDGITEAMNARSEQFGLDQLNGVLARCHLDAPGIRDAILEQLSKFTDGTPAHDDRTLLVAKVL</sequence>
<evidence type="ECO:0000313" key="4">
    <source>
        <dbReference type="Proteomes" id="UP000324233"/>
    </source>
</evidence>
<dbReference type="InterPro" id="IPR052016">
    <property type="entry name" value="Bact_Sigma-Reg"/>
</dbReference>
<proteinExistence type="predicted"/>
<feature type="domain" description="PPM-type phosphatase" evidence="2">
    <location>
        <begin position="227"/>
        <end position="446"/>
    </location>
</feature>
<dbReference type="AlphaFoldDB" id="A0A5B9WFC1"/>
<dbReference type="PANTHER" id="PTHR43156">
    <property type="entry name" value="STAGE II SPORULATION PROTEIN E-RELATED"/>
    <property type="match status" value="1"/>
</dbReference>
<dbReference type="EMBL" id="CP042997">
    <property type="protein sequence ID" value="QEH38934.1"/>
    <property type="molecule type" value="Genomic_DNA"/>
</dbReference>
<dbReference type="Pfam" id="PF07228">
    <property type="entry name" value="SpoIIE"/>
    <property type="match status" value="1"/>
</dbReference>
<dbReference type="Proteomes" id="UP000324233">
    <property type="component" value="Chromosome"/>
</dbReference>
<name>A0A5B9WFC1_9BACT</name>
<gene>
    <name evidence="3" type="primary">rsbU_6</name>
    <name evidence="3" type="ORF">OJF2_75440</name>
</gene>